<evidence type="ECO:0000313" key="1">
    <source>
        <dbReference type="EMBL" id="SEJ47031.1"/>
    </source>
</evidence>
<dbReference type="EMBL" id="FNYO01000120">
    <property type="protein sequence ID" value="SEJ47031.1"/>
    <property type="molecule type" value="Genomic_DNA"/>
</dbReference>
<proteinExistence type="predicted"/>
<dbReference type="AlphaFoldDB" id="A0A1H6Z0N8"/>
<evidence type="ECO:0000313" key="2">
    <source>
        <dbReference type="Proteomes" id="UP000199005"/>
    </source>
</evidence>
<protein>
    <submittedName>
        <fullName evidence="1">Uncharacterized protein</fullName>
    </submittedName>
</protein>
<gene>
    <name evidence="1" type="ORF">SAMN04244579_04513</name>
</gene>
<dbReference type="Proteomes" id="UP000199005">
    <property type="component" value="Unassembled WGS sequence"/>
</dbReference>
<accession>A0A1H6Z0N8</accession>
<dbReference type="RefSeq" id="WP_090902988.1">
    <property type="nucleotide sequence ID" value="NZ_FNYO01000120.1"/>
</dbReference>
<sequence>MEFREVAPGRLWPPIIPEGTAYGCSEVAPGKIVELFQVKPEGIFCAGANYAWSDLGSISTINDTIWIHSEKYSSGGLRFKEHPFYLIDPFGERFDYIHGYRAAWCLVNRVMYEQQIAESGKNVLT</sequence>
<reference evidence="1 2" key="1">
    <citation type="submission" date="2016-10" db="EMBL/GenBank/DDBJ databases">
        <authorList>
            <person name="de Groot N.N."/>
        </authorList>
    </citation>
    <scope>NUCLEOTIDE SEQUENCE [LARGE SCALE GENOMIC DNA]</scope>
    <source>
        <strain evidence="1 2">DSM 1041</strain>
    </source>
</reference>
<name>A0A1H6Z0N8_9GAMM</name>
<organism evidence="1 2">
    <name type="scientific">Azotobacter beijerinckii</name>
    <dbReference type="NCBI Taxonomy" id="170623"/>
    <lineage>
        <taxon>Bacteria</taxon>
        <taxon>Pseudomonadati</taxon>
        <taxon>Pseudomonadota</taxon>
        <taxon>Gammaproteobacteria</taxon>
        <taxon>Pseudomonadales</taxon>
        <taxon>Pseudomonadaceae</taxon>
        <taxon>Azotobacter</taxon>
    </lineage>
</organism>